<dbReference type="InterPro" id="IPR000866">
    <property type="entry name" value="AhpC/TSA"/>
</dbReference>
<reference evidence="3" key="1">
    <citation type="submission" date="2016-10" db="EMBL/GenBank/DDBJ databases">
        <authorList>
            <person name="Varghese N."/>
            <person name="Submissions S."/>
        </authorList>
    </citation>
    <scope>NUCLEOTIDE SEQUENCE [LARGE SCALE GENOMIC DNA]</scope>
    <source>
        <strain evidence="3">DSM 10014</strain>
    </source>
</reference>
<sequence>MTNSHSNQTTKLQAGAAFPVFEVPKFGGGTMTVGGATDGWTLLIVYRGKHCGRCKTYLGKLEHNYAKWEDAGFAVKCVSGDPLEKVSDDVARFGWTFDIGYDLQESDMRAMGLYVSDPLSSQETDRRFAEPGIFCLRPDGTTQIIAISNGPAARPDLDELLDGMIFTINNDKPVRGNA</sequence>
<dbReference type="GO" id="GO:0016491">
    <property type="term" value="F:oxidoreductase activity"/>
    <property type="evidence" value="ECO:0007669"/>
    <property type="project" value="InterPro"/>
</dbReference>
<accession>A0A1H3BCF2</accession>
<name>A0A1H3BCF2_9RHOB</name>
<evidence type="ECO:0000313" key="3">
    <source>
        <dbReference type="Proteomes" id="UP000183076"/>
    </source>
</evidence>
<dbReference type="AlphaFoldDB" id="A0A1H3BCF2"/>
<dbReference type="RefSeq" id="WP_074636917.1">
    <property type="nucleotide sequence ID" value="NZ_CP160851.1"/>
</dbReference>
<dbReference type="STRING" id="60137.SAMN04488041_106139"/>
<dbReference type="EMBL" id="FNNB01000006">
    <property type="protein sequence ID" value="SDX39700.1"/>
    <property type="molecule type" value="Genomic_DNA"/>
</dbReference>
<organism evidence="2 3">
    <name type="scientific">Sulfitobacter pontiacus</name>
    <dbReference type="NCBI Taxonomy" id="60137"/>
    <lineage>
        <taxon>Bacteria</taxon>
        <taxon>Pseudomonadati</taxon>
        <taxon>Pseudomonadota</taxon>
        <taxon>Alphaproteobacteria</taxon>
        <taxon>Rhodobacterales</taxon>
        <taxon>Roseobacteraceae</taxon>
        <taxon>Sulfitobacter</taxon>
    </lineage>
</organism>
<gene>
    <name evidence="2" type="ORF">SAMN04488041_106139</name>
</gene>
<dbReference type="GeneID" id="94022725"/>
<evidence type="ECO:0000259" key="1">
    <source>
        <dbReference type="PROSITE" id="PS51352"/>
    </source>
</evidence>
<evidence type="ECO:0000313" key="2">
    <source>
        <dbReference type="EMBL" id="SDX39700.1"/>
    </source>
</evidence>
<dbReference type="PROSITE" id="PS51352">
    <property type="entry name" value="THIOREDOXIN_2"/>
    <property type="match status" value="1"/>
</dbReference>
<protein>
    <submittedName>
        <fullName evidence="2">Peroxiredoxin</fullName>
    </submittedName>
</protein>
<dbReference type="Pfam" id="PF00578">
    <property type="entry name" value="AhpC-TSA"/>
    <property type="match status" value="1"/>
</dbReference>
<feature type="domain" description="Thioredoxin" evidence="1">
    <location>
        <begin position="12"/>
        <end position="166"/>
    </location>
</feature>
<dbReference type="SUPFAM" id="SSF52833">
    <property type="entry name" value="Thioredoxin-like"/>
    <property type="match status" value="1"/>
</dbReference>
<dbReference type="InterPro" id="IPR036249">
    <property type="entry name" value="Thioredoxin-like_sf"/>
</dbReference>
<dbReference type="InterPro" id="IPR013766">
    <property type="entry name" value="Thioredoxin_domain"/>
</dbReference>
<proteinExistence type="predicted"/>
<dbReference type="GO" id="GO:0016209">
    <property type="term" value="F:antioxidant activity"/>
    <property type="evidence" value="ECO:0007669"/>
    <property type="project" value="InterPro"/>
</dbReference>
<dbReference type="Gene3D" id="3.40.30.10">
    <property type="entry name" value="Glutaredoxin"/>
    <property type="match status" value="1"/>
</dbReference>
<dbReference type="Proteomes" id="UP000183076">
    <property type="component" value="Unassembled WGS sequence"/>
</dbReference>